<comment type="caution">
    <text evidence="1">The sequence shown here is derived from an EMBL/GenBank/DDBJ whole genome shotgun (WGS) entry which is preliminary data.</text>
</comment>
<name>A0A0L0QNW5_VIRPA</name>
<dbReference type="Proteomes" id="UP000036780">
    <property type="component" value="Unassembled WGS sequence"/>
</dbReference>
<accession>A0A0L0QNW5</accession>
<organism evidence="1 2">
    <name type="scientific">Virgibacillus pantothenticus</name>
    <dbReference type="NCBI Taxonomy" id="1473"/>
    <lineage>
        <taxon>Bacteria</taxon>
        <taxon>Bacillati</taxon>
        <taxon>Bacillota</taxon>
        <taxon>Bacilli</taxon>
        <taxon>Bacillales</taxon>
        <taxon>Bacillaceae</taxon>
        <taxon>Virgibacillus</taxon>
    </lineage>
</organism>
<evidence type="ECO:0000313" key="1">
    <source>
        <dbReference type="EMBL" id="KNE19938.1"/>
    </source>
</evidence>
<sequence length="63" mass="6989">MVRKGLGKKSFIELKIAKAPEPLNGDPGAFSLYESECSFLNSSLLKATNYVFERLFRGLLSCC</sequence>
<dbReference type="EMBL" id="LGTO01000007">
    <property type="protein sequence ID" value="KNE19938.1"/>
    <property type="molecule type" value="Genomic_DNA"/>
</dbReference>
<dbReference type="PATRIC" id="fig|1473.5.peg.1910"/>
<keyword evidence="2" id="KW-1185">Reference proteome</keyword>
<protein>
    <submittedName>
        <fullName evidence="1">Uncharacterized protein</fullName>
    </submittedName>
</protein>
<evidence type="ECO:0000313" key="2">
    <source>
        <dbReference type="Proteomes" id="UP000036780"/>
    </source>
</evidence>
<gene>
    <name evidence="1" type="ORF">AFK71_16125</name>
</gene>
<proteinExistence type="predicted"/>
<reference evidence="2" key="1">
    <citation type="submission" date="2015-07" db="EMBL/GenBank/DDBJ databases">
        <title>Fjat-10053 dsm26.</title>
        <authorList>
            <person name="Liu B."/>
            <person name="Wang J."/>
            <person name="Zhu Y."/>
            <person name="Liu G."/>
            <person name="Chen Q."/>
            <person name="Chen Z."/>
            <person name="Lan J."/>
            <person name="Che J."/>
            <person name="Ge C."/>
            <person name="Shi H."/>
            <person name="Pan Z."/>
            <person name="Liu X."/>
        </authorList>
    </citation>
    <scope>NUCLEOTIDE SEQUENCE [LARGE SCALE GENOMIC DNA]</scope>
    <source>
        <strain evidence="2">DSM 26</strain>
    </source>
</reference>
<dbReference type="AlphaFoldDB" id="A0A0L0QNW5"/>